<evidence type="ECO:0000313" key="3">
    <source>
        <dbReference type="EMBL" id="KER37291.1"/>
    </source>
</evidence>
<proteinExistence type="predicted"/>
<accession>A0A8E0WU08</accession>
<feature type="region of interest" description="Disordered" evidence="2">
    <location>
        <begin position="1"/>
        <end position="32"/>
    </location>
</feature>
<evidence type="ECO:0000313" key="4">
    <source>
        <dbReference type="Proteomes" id="UP000028135"/>
    </source>
</evidence>
<name>A0A8E0WU08_9SPHN</name>
<evidence type="ECO:0000256" key="2">
    <source>
        <dbReference type="SAM" id="MobiDB-lite"/>
    </source>
</evidence>
<reference evidence="3 4" key="1">
    <citation type="submission" date="2014-05" db="EMBL/GenBank/DDBJ databases">
        <title>Genome Announcement of Sphingobium lucknowense F2.</title>
        <authorList>
            <person name="Lal R."/>
            <person name="Negi V."/>
            <person name="Lata P."/>
            <person name="Sangwan N."/>
            <person name="Gupta S.K."/>
            <person name="Rao D.L.N."/>
            <person name="Das S."/>
        </authorList>
    </citation>
    <scope>NUCLEOTIDE SEQUENCE [LARGE SCALE GENOMIC DNA]</scope>
    <source>
        <strain evidence="3 4">F2</strain>
    </source>
</reference>
<dbReference type="EMBL" id="JANF02000027">
    <property type="protein sequence ID" value="KER37291.1"/>
    <property type="molecule type" value="Genomic_DNA"/>
</dbReference>
<protein>
    <submittedName>
        <fullName evidence="3">Uncharacterized protein</fullName>
    </submittedName>
</protein>
<organism evidence="3 4">
    <name type="scientific">Sphingobium indicum F2</name>
    <dbReference type="NCBI Taxonomy" id="1450518"/>
    <lineage>
        <taxon>Bacteria</taxon>
        <taxon>Pseudomonadati</taxon>
        <taxon>Pseudomonadota</taxon>
        <taxon>Alphaproteobacteria</taxon>
        <taxon>Sphingomonadales</taxon>
        <taxon>Sphingomonadaceae</taxon>
        <taxon>Sphingobium</taxon>
    </lineage>
</organism>
<dbReference type="Proteomes" id="UP000028135">
    <property type="component" value="Unassembled WGS sequence"/>
</dbReference>
<gene>
    <name evidence="3" type="ORF">AL00_06370</name>
</gene>
<evidence type="ECO:0000256" key="1">
    <source>
        <dbReference type="SAM" id="Coils"/>
    </source>
</evidence>
<comment type="caution">
    <text evidence="3">The sequence shown here is derived from an EMBL/GenBank/DDBJ whole genome shotgun (WGS) entry which is preliminary data.</text>
</comment>
<sequence length="790" mass="82112">MQDVDRSTPLSAYAVGDPQLPDAELDPTGAQEYARPEDFAFAAKAQQLVDTPGSTRAQFNALSDQYGYPHYGPELDAALAARDANGTPFRVSVPLGGRREAIPVLSALANSSPGAAIGAAADVGALGISDEIAGLAGGDSFSQIINGEGEAQRRAQLLKDAAAEAYPVETAAGSLAGGMTSMAGIGKIAGPGRALAADIGFGAGYGAGSSNDNRLGGAAVGGVASAAGSYFGGKLLDKIANRAPSAAAKAVETAQNYGIDLPLEAIGRGKAIVGNTLSNMPGSAQVMQGSRDALSDQVSNAVEDVASGFGPATSFAGMGEALQTGAKKWIDKFERTAGKVYDAIPVDPNAKVSLTNTRRGLDEITQGFKSNPELSKIWTGHPRLRQTLEALTPTDTRQAGKVRLTMEAERLRGAQRDIDEAQKAYDELAANVSPADANSLARKEATRAELEQAKAAHAKAKAAHDEAWVEASQPAIGGELSWQDMKRLRTIVGEIVGDPGLAAEGNAKAALRKFYGIMSEDMKASAAAQGSAALKAFERANALYNQGQQRIDDALSKILGDDGKKSAESAAAKVQAMAKEGRSSSDLNLLASVRKSLPAEEWGQVQNALIRLAGQPMNKSGRDFDAGVFTRTFKDMDPAAKNLLFGKGELRHNLDEFTGVMESLGKVNALRNTSNTAGQVLTGIGFSSVGGIPALAGQMAATYSLAKLWTNPRFVKWATGYARMAKATAASGGEPNVGKQLELLKKVAVAEPAIAQDALGLQRYLAQQFNQVPGKLAAEDQSEPVEGAAR</sequence>
<dbReference type="AlphaFoldDB" id="A0A8E0WU08"/>
<keyword evidence="1" id="KW-0175">Coiled coil</keyword>
<feature type="coiled-coil region" evidence="1">
    <location>
        <begin position="404"/>
        <end position="463"/>
    </location>
</feature>